<dbReference type="OrthoDB" id="10030313at2759"/>
<organism evidence="3 4">
    <name type="scientific">Parnassius apollo</name>
    <name type="common">Apollo butterfly</name>
    <name type="synonym">Papilio apollo</name>
    <dbReference type="NCBI Taxonomy" id="110799"/>
    <lineage>
        <taxon>Eukaryota</taxon>
        <taxon>Metazoa</taxon>
        <taxon>Ecdysozoa</taxon>
        <taxon>Arthropoda</taxon>
        <taxon>Hexapoda</taxon>
        <taxon>Insecta</taxon>
        <taxon>Pterygota</taxon>
        <taxon>Neoptera</taxon>
        <taxon>Endopterygota</taxon>
        <taxon>Lepidoptera</taxon>
        <taxon>Glossata</taxon>
        <taxon>Ditrysia</taxon>
        <taxon>Papilionoidea</taxon>
        <taxon>Papilionidae</taxon>
        <taxon>Parnassiinae</taxon>
        <taxon>Parnassini</taxon>
        <taxon>Parnassius</taxon>
        <taxon>Parnassius</taxon>
    </lineage>
</organism>
<dbReference type="InterPro" id="IPR004443">
    <property type="entry name" value="YjeF_N_dom"/>
</dbReference>
<sequence length="532" mass="55268">MSNWVGYAVSVNCGEPLGCYQGTILETDGSTITLTKAFRNGFPYPKSQVTLNAADIKDLKIIEESRPEPVQQTHSTVAVTKSNKKGQRATVCENLQANPSNVTSAVNNQQNTSNVNQTNASKGITSTRSTGQGPTRSKPIDIQGSRINKNSNHAGCQAGSWGAGGAGGTGGGGGSTPGGRGRGGAQEKARRRNEACFGDAADPALLDDFDFEGNLALFDKQRRRAGGGRLRHDESVLGAGPGAGAARALVLPDELRGPLDYRTDDGVLLPSATSALRRSLWTALRESSPAAALCAHVLMARACADVALRLVGGGRRLDARNAHQAPVCVALAGAHRTGAAAVLAARLLHAHAARAHVLPAGDPVAAANCSLLQRELAEFKLNGGKVVSCTDALPSPDLVIIALHDPQEPHEPEQYEEALRWVSVSRGAVVALEPPGEGGEGGRRVGRCARARRAAGSGAGRAGTGAGARLPGQPGAAARHLPRPRAALPPALRRRRTAAAAPAPALALLYRTAPHITTPRRTPINTHAYIQL</sequence>
<accession>A0A8S3XDV0</accession>
<feature type="compositionally biased region" description="Gly residues" evidence="1">
    <location>
        <begin position="161"/>
        <end position="184"/>
    </location>
</feature>
<dbReference type="InterPro" id="IPR025609">
    <property type="entry name" value="Lsm14-like_N"/>
</dbReference>
<keyword evidence="4" id="KW-1185">Reference proteome</keyword>
<dbReference type="GO" id="GO:0003729">
    <property type="term" value="F:mRNA binding"/>
    <property type="evidence" value="ECO:0007669"/>
    <property type="project" value="InterPro"/>
</dbReference>
<dbReference type="Pfam" id="PF12701">
    <property type="entry name" value="LSM14"/>
    <property type="match status" value="1"/>
</dbReference>
<name>A0A8S3XDV0_PARAO</name>
<evidence type="ECO:0000259" key="2">
    <source>
        <dbReference type="SMART" id="SM01271"/>
    </source>
</evidence>
<feature type="region of interest" description="Disordered" evidence="1">
    <location>
        <begin position="111"/>
        <end position="192"/>
    </location>
</feature>
<dbReference type="GO" id="GO:0031087">
    <property type="term" value="P:deadenylation-independent decapping of nuclear-transcribed mRNA"/>
    <property type="evidence" value="ECO:0007669"/>
    <property type="project" value="InterPro"/>
</dbReference>
<dbReference type="GO" id="GO:0000932">
    <property type="term" value="C:P-body"/>
    <property type="evidence" value="ECO:0007669"/>
    <property type="project" value="TreeGrafter"/>
</dbReference>
<dbReference type="AlphaFoldDB" id="A0A8S3XDV0"/>
<dbReference type="CDD" id="cd01737">
    <property type="entry name" value="LSm16_N"/>
    <property type="match status" value="1"/>
</dbReference>
<feature type="region of interest" description="Disordered" evidence="1">
    <location>
        <begin position="455"/>
        <end position="481"/>
    </location>
</feature>
<dbReference type="Pfam" id="PF03853">
    <property type="entry name" value="YjeF_N"/>
    <property type="match status" value="1"/>
</dbReference>
<evidence type="ECO:0000256" key="1">
    <source>
        <dbReference type="SAM" id="MobiDB-lite"/>
    </source>
</evidence>
<feature type="compositionally biased region" description="Polar residues" evidence="1">
    <location>
        <begin position="122"/>
        <end position="135"/>
    </location>
</feature>
<dbReference type="EMBL" id="CAJQZP010001133">
    <property type="protein sequence ID" value="CAG5020100.1"/>
    <property type="molecule type" value="Genomic_DNA"/>
</dbReference>
<evidence type="ECO:0000313" key="4">
    <source>
        <dbReference type="Proteomes" id="UP000691718"/>
    </source>
</evidence>
<dbReference type="PANTHER" id="PTHR13612:SF0">
    <property type="entry name" value="ENHANCER OF MRNA-DECAPPING PROTEIN 3"/>
    <property type="match status" value="1"/>
</dbReference>
<feature type="compositionally biased region" description="Gly residues" evidence="1">
    <location>
        <begin position="457"/>
        <end position="466"/>
    </location>
</feature>
<proteinExistence type="predicted"/>
<evidence type="ECO:0000313" key="3">
    <source>
        <dbReference type="EMBL" id="CAG5020100.1"/>
    </source>
</evidence>
<gene>
    <name evidence="3" type="ORF">PAPOLLO_LOCUS17217</name>
</gene>
<dbReference type="SMART" id="SM01271">
    <property type="entry name" value="LSM14"/>
    <property type="match status" value="1"/>
</dbReference>
<reference evidence="3" key="1">
    <citation type="submission" date="2021-04" db="EMBL/GenBank/DDBJ databases">
        <authorList>
            <person name="Tunstrom K."/>
        </authorList>
    </citation>
    <scope>NUCLEOTIDE SEQUENCE</scope>
</reference>
<feature type="compositionally biased region" description="Low complexity" evidence="1">
    <location>
        <begin position="111"/>
        <end position="121"/>
    </location>
</feature>
<dbReference type="GO" id="GO:0033962">
    <property type="term" value="P:P-body assembly"/>
    <property type="evidence" value="ECO:0007669"/>
    <property type="project" value="TreeGrafter"/>
</dbReference>
<feature type="domain" description="Lsm14-like N-terminal" evidence="2">
    <location>
        <begin position="1"/>
        <end position="83"/>
    </location>
</feature>
<dbReference type="Proteomes" id="UP000691718">
    <property type="component" value="Unassembled WGS sequence"/>
</dbReference>
<dbReference type="InterPro" id="IPR034107">
    <property type="entry name" value="Lsm16_N"/>
</dbReference>
<protein>
    <submittedName>
        <fullName evidence="3">(apollo) hypothetical protein</fullName>
    </submittedName>
</protein>
<dbReference type="PANTHER" id="PTHR13612">
    <property type="entry name" value="ENHANCER OF MRNA-DECAPPING PROTEIN 3"/>
    <property type="match status" value="1"/>
</dbReference>
<comment type="caution">
    <text evidence="3">The sequence shown here is derived from an EMBL/GenBank/DDBJ whole genome shotgun (WGS) entry which is preliminary data.</text>
</comment>